<dbReference type="GO" id="GO:0005794">
    <property type="term" value="C:Golgi apparatus"/>
    <property type="evidence" value="ECO:0007669"/>
    <property type="project" value="TreeGrafter"/>
</dbReference>
<reference evidence="10" key="1">
    <citation type="submission" date="2011-02" db="EMBL/GenBank/DDBJ databases">
        <title>The Genome Sequence of Capsaspora owczarzaki ATCC 30864.</title>
        <authorList>
            <person name="Russ C."/>
            <person name="Cuomo C."/>
            <person name="Burger G."/>
            <person name="Gray M.W."/>
            <person name="Holland P.W.H."/>
            <person name="King N."/>
            <person name="Lang F.B.F."/>
            <person name="Roger A.J."/>
            <person name="Ruiz-Trillo I."/>
            <person name="Young S.K."/>
            <person name="Zeng Q."/>
            <person name="Gargeya S."/>
            <person name="Alvarado L."/>
            <person name="Berlin A."/>
            <person name="Chapman S.B."/>
            <person name="Chen Z."/>
            <person name="Freedman E."/>
            <person name="Gellesch M."/>
            <person name="Goldberg J."/>
            <person name="Griggs A."/>
            <person name="Gujja S."/>
            <person name="Heilman E."/>
            <person name="Heiman D."/>
            <person name="Howarth C."/>
            <person name="Mehta T."/>
            <person name="Neiman D."/>
            <person name="Pearson M."/>
            <person name="Roberts A."/>
            <person name="Saif S."/>
            <person name="Shea T."/>
            <person name="Shenoy N."/>
            <person name="Sisk P."/>
            <person name="Stolte C."/>
            <person name="Sykes S."/>
            <person name="White J."/>
            <person name="Yandava C."/>
            <person name="Haas B."/>
            <person name="Nusbaum C."/>
            <person name="Birren B."/>
        </authorList>
    </citation>
    <scope>NUCLEOTIDE SEQUENCE</scope>
    <source>
        <strain evidence="10">ATCC 30864</strain>
    </source>
</reference>
<accession>A0A0D2X227</accession>
<feature type="region of interest" description="Disordered" evidence="7">
    <location>
        <begin position="487"/>
        <end position="530"/>
    </location>
</feature>
<keyword evidence="3" id="KW-0963">Cytoplasm</keyword>
<evidence type="ECO:0000256" key="7">
    <source>
        <dbReference type="SAM" id="MobiDB-lite"/>
    </source>
</evidence>
<sequence length="941" mass="101854">MEEPTPPAASAAAAATSAQPVAKSSVDNLSREELQQQVRKQLKLLQMAKAKVDEANAEAAALKKQLGQAQEQHQADVASLREQHSAELAQRQTRMEDQHEHQRTAAEAEANGLRQRGAALEAELAQLKEERQQQQQQQQLQLQQDHTAAAAAAGEQARLSDAQANKQDDAAALNEARAAAETAMAAQTAMMTKLAQMEASHKERAEADRQTIQQLQASVASIQQTAERARQDAVNAEKQLAAEAEELANAGTNAQRLREEVANKSAELADSAARIQLLEQQVLQLKADAQQRQTAAASDVAVKYSVMALEMADQQKTIDDMAKEAAALAEQLQAAHDTAAKAQTSVDELTVELTNAQTASTEKDERAGKLKMLLVKAKKEIAEQKAGLEAAATQQGTMQTKWQEAEQNANALQLQLANALRDYEALTQQVEHERAAAQRTQQQLEEMLDATNSRAENSEATLRALQDDYKQYKIRVHTVLKRNKAAAAASGVHESSGGEPASADAATGHSEPQSPSSSRQEQQPPQQQAQQLLDQITALHDEVQQHRQRSLDLAAQLTKSEAAVQELEAAASQHAQEREHHQDQLRELESELILRMQTAEQNHVQALELANSASAKEREDLANAYQTRFEEQAQLFSRRVLERDNEVATLEEQVAALRGAGNREAPHARAESPAGHGASTPHPQPPAPTSAKDDLARLISNLPTASLAEAQQQQSPESAHHLLKNGDTSVPPTPTSVTAGSEASAMDASSDSRALSGTVTPNTMAAAASDALASVAKLPFTTAWSAISKLSTSVSGAAGPIASAVAGPGDSTAKFQEAQAHIRYLLDLLEEHERAASLGIQQQHVLKEEIRRLERNEERVRQELNLEFLKNIVLKFLETKGNAREHLIPVLSKLLQLSPDEERSLKSTLAAPSLSSQVATAVTSESTWSASVNSYWSRWAS</sequence>
<feature type="compositionally biased region" description="Low complexity" evidence="7">
    <location>
        <begin position="8"/>
        <end position="18"/>
    </location>
</feature>
<dbReference type="eggNOG" id="KOG0864">
    <property type="taxonomic scope" value="Eukaryota"/>
</dbReference>
<dbReference type="OrthoDB" id="1926336at2759"/>
<dbReference type="PROSITE" id="PS50913">
    <property type="entry name" value="GRIP"/>
    <property type="match status" value="1"/>
</dbReference>
<evidence type="ECO:0000256" key="3">
    <source>
        <dbReference type="ARBA" id="ARBA00022490"/>
    </source>
</evidence>
<dbReference type="InterPro" id="IPR000237">
    <property type="entry name" value="GRIP_dom"/>
</dbReference>
<dbReference type="STRING" id="595528.A0A0D2X227"/>
<feature type="compositionally biased region" description="Low complexity" evidence="7">
    <location>
        <begin position="57"/>
        <end position="72"/>
    </location>
</feature>
<feature type="compositionally biased region" description="Low complexity" evidence="7">
    <location>
        <begin position="133"/>
        <end position="170"/>
    </location>
</feature>
<gene>
    <name evidence="9" type="ORF">CAOG_002909</name>
</gene>
<dbReference type="SMART" id="SM00755">
    <property type="entry name" value="Grip"/>
    <property type="match status" value="1"/>
</dbReference>
<dbReference type="PANTHER" id="PTHR23157:SF25">
    <property type="entry name" value="GRIP AND COILED-COIL DOMAIN-CONTAINING PROTEIN 1"/>
    <property type="match status" value="1"/>
</dbReference>
<dbReference type="OMA" id="NDIFKPH"/>
<protein>
    <recommendedName>
        <fullName evidence="8">GRIP domain-containing protein</fullName>
    </recommendedName>
</protein>
<evidence type="ECO:0000256" key="2">
    <source>
        <dbReference type="ARBA" id="ARBA00004496"/>
    </source>
</evidence>
<feature type="region of interest" description="Disordered" evidence="7">
    <location>
        <begin position="1"/>
        <end position="28"/>
    </location>
</feature>
<feature type="compositionally biased region" description="Basic and acidic residues" evidence="7">
    <location>
        <begin position="93"/>
        <end position="106"/>
    </location>
</feature>
<evidence type="ECO:0000256" key="5">
    <source>
        <dbReference type="ARBA" id="ARBA00023136"/>
    </source>
</evidence>
<feature type="compositionally biased region" description="Low complexity" evidence="7">
    <location>
        <begin position="707"/>
        <end position="717"/>
    </location>
</feature>
<keyword evidence="5" id="KW-0472">Membrane</keyword>
<evidence type="ECO:0000313" key="9">
    <source>
        <dbReference type="EMBL" id="KJE91829.1"/>
    </source>
</evidence>
<dbReference type="Proteomes" id="UP000008743">
    <property type="component" value="Unassembled WGS sequence"/>
</dbReference>
<dbReference type="Pfam" id="PF01465">
    <property type="entry name" value="GRIP"/>
    <property type="match status" value="1"/>
</dbReference>
<dbReference type="PhylomeDB" id="A0A0D2X227"/>
<proteinExistence type="predicted"/>
<dbReference type="InterPro" id="IPR051952">
    <property type="entry name" value="Golgi-autophagy_related"/>
</dbReference>
<feature type="compositionally biased region" description="Low complexity" evidence="7">
    <location>
        <begin position="510"/>
        <end position="530"/>
    </location>
</feature>
<dbReference type="InParanoid" id="A0A0D2X227"/>
<evidence type="ECO:0000313" key="10">
    <source>
        <dbReference type="Proteomes" id="UP000008743"/>
    </source>
</evidence>
<evidence type="ECO:0000256" key="6">
    <source>
        <dbReference type="SAM" id="Coils"/>
    </source>
</evidence>
<feature type="region of interest" description="Disordered" evidence="7">
    <location>
        <begin position="659"/>
        <end position="692"/>
    </location>
</feature>
<dbReference type="PANTHER" id="PTHR23157">
    <property type="entry name" value="GRIP AND COILED-COIL DOMAIN-CONTAINING PROTEIN 1"/>
    <property type="match status" value="1"/>
</dbReference>
<organism evidence="9 10">
    <name type="scientific">Capsaspora owczarzaki (strain ATCC 30864)</name>
    <dbReference type="NCBI Taxonomy" id="595528"/>
    <lineage>
        <taxon>Eukaryota</taxon>
        <taxon>Filasterea</taxon>
        <taxon>Capsaspora</taxon>
    </lineage>
</organism>
<feature type="domain" description="GRIP" evidence="8">
    <location>
        <begin position="859"/>
        <end position="908"/>
    </location>
</feature>
<evidence type="ECO:0000256" key="4">
    <source>
        <dbReference type="ARBA" id="ARBA00023054"/>
    </source>
</evidence>
<dbReference type="EMBL" id="KE346363">
    <property type="protein sequence ID" value="KJE91829.1"/>
    <property type="molecule type" value="Genomic_DNA"/>
</dbReference>
<dbReference type="AlphaFoldDB" id="A0A0D2X227"/>
<feature type="compositionally biased region" description="Low complexity" evidence="7">
    <location>
        <begin position="735"/>
        <end position="756"/>
    </location>
</feature>
<feature type="region of interest" description="Disordered" evidence="7">
    <location>
        <begin position="127"/>
        <end position="170"/>
    </location>
</feature>
<name>A0A0D2X227_CAPO3</name>
<comment type="subcellular location">
    <subcellularLocation>
        <location evidence="2">Cytoplasm</location>
    </subcellularLocation>
    <subcellularLocation>
        <location evidence="1">Endomembrane system</location>
        <topology evidence="1">Peripheral membrane protein</topology>
    </subcellularLocation>
</comment>
<keyword evidence="4 6" id="KW-0175">Coiled coil</keyword>
<feature type="region of interest" description="Disordered" evidence="7">
    <location>
        <begin position="707"/>
        <end position="756"/>
    </location>
</feature>
<feature type="region of interest" description="Disordered" evidence="7">
    <location>
        <begin position="55"/>
        <end position="110"/>
    </location>
</feature>
<feature type="coiled-coil region" evidence="6">
    <location>
        <begin position="212"/>
        <end position="475"/>
    </location>
</feature>
<keyword evidence="10" id="KW-1185">Reference proteome</keyword>
<evidence type="ECO:0000259" key="8">
    <source>
        <dbReference type="PROSITE" id="PS50913"/>
    </source>
</evidence>
<evidence type="ECO:0000256" key="1">
    <source>
        <dbReference type="ARBA" id="ARBA00004184"/>
    </source>
</evidence>
<dbReference type="RefSeq" id="XP_004363748.1">
    <property type="nucleotide sequence ID" value="XM_004363691.2"/>
</dbReference>